<dbReference type="PROSITE" id="PS00211">
    <property type="entry name" value="ABC_TRANSPORTER_1"/>
    <property type="match status" value="1"/>
</dbReference>
<comment type="similarity">
    <text evidence="1">Belongs to the ABC transporter superfamily.</text>
</comment>
<evidence type="ECO:0000256" key="1">
    <source>
        <dbReference type="ARBA" id="ARBA00005417"/>
    </source>
</evidence>
<dbReference type="CDD" id="cd03257">
    <property type="entry name" value="ABC_NikE_OppD_transporters"/>
    <property type="match status" value="1"/>
</dbReference>
<keyword evidence="3" id="KW-0547">Nucleotide-binding</keyword>
<dbReference type="SMART" id="SM00382">
    <property type="entry name" value="AAA"/>
    <property type="match status" value="1"/>
</dbReference>
<keyword evidence="2" id="KW-0813">Transport</keyword>
<sequence>MTLEVTGLRKSFGQTRAVHDVSLTVPDGGSLGLVGESGSGKSTIARILAGLERPDGGEITLDGAPVATRPRTGRARLARAKAIQLVFQDPYLSLDPAVPIGRCLDAVLRLHGWSDRAARQARVGELLDQVGLDAAKRHALPRELSGGQRQRVAIARAVAVRPKLLILDEAVSALDVSVQAQILRLLAELRRETGTAQLFISHDLAVVNEVTDTIAVLLRGRLVESGTTRDVLRAPEHPYVQLLKDSVPRPGWNPADIAARRAELPELAG</sequence>
<evidence type="ECO:0000313" key="7">
    <source>
        <dbReference type="Proteomes" id="UP000199529"/>
    </source>
</evidence>
<proteinExistence type="inferred from homology"/>
<name>A0A1H3SBK3_9PSEU</name>
<dbReference type="Gene3D" id="3.40.50.300">
    <property type="entry name" value="P-loop containing nucleotide triphosphate hydrolases"/>
    <property type="match status" value="1"/>
</dbReference>
<dbReference type="PROSITE" id="PS50893">
    <property type="entry name" value="ABC_TRANSPORTER_2"/>
    <property type="match status" value="1"/>
</dbReference>
<gene>
    <name evidence="6" type="ORF">SAMN05216215_106223</name>
</gene>
<dbReference type="OrthoDB" id="2986442at2"/>
<dbReference type="InterPro" id="IPR027417">
    <property type="entry name" value="P-loop_NTPase"/>
</dbReference>
<dbReference type="InterPro" id="IPR013563">
    <property type="entry name" value="Oligopep_ABC_C"/>
</dbReference>
<evidence type="ECO:0000259" key="5">
    <source>
        <dbReference type="PROSITE" id="PS50893"/>
    </source>
</evidence>
<keyword evidence="7" id="KW-1185">Reference proteome</keyword>
<reference evidence="7" key="1">
    <citation type="submission" date="2016-10" db="EMBL/GenBank/DDBJ databases">
        <authorList>
            <person name="Varghese N."/>
            <person name="Submissions S."/>
        </authorList>
    </citation>
    <scope>NUCLEOTIDE SEQUENCE [LARGE SCALE GENOMIC DNA]</scope>
    <source>
        <strain evidence="7">CGMCC 4.3530</strain>
    </source>
</reference>
<organism evidence="6 7">
    <name type="scientific">Saccharopolyspora shandongensis</name>
    <dbReference type="NCBI Taxonomy" id="418495"/>
    <lineage>
        <taxon>Bacteria</taxon>
        <taxon>Bacillati</taxon>
        <taxon>Actinomycetota</taxon>
        <taxon>Actinomycetes</taxon>
        <taxon>Pseudonocardiales</taxon>
        <taxon>Pseudonocardiaceae</taxon>
        <taxon>Saccharopolyspora</taxon>
    </lineage>
</organism>
<dbReference type="AlphaFoldDB" id="A0A1H3SBK3"/>
<protein>
    <submittedName>
        <fullName evidence="6">Oligopeptide/dipeptide transporter, C-terminal region</fullName>
    </submittedName>
</protein>
<accession>A0A1H3SBK3</accession>
<dbReference type="GO" id="GO:0005524">
    <property type="term" value="F:ATP binding"/>
    <property type="evidence" value="ECO:0007669"/>
    <property type="project" value="UniProtKB-KW"/>
</dbReference>
<dbReference type="Pfam" id="PF08352">
    <property type="entry name" value="oligo_HPY"/>
    <property type="match status" value="1"/>
</dbReference>
<dbReference type="STRING" id="418495.SAMN05216215_106223"/>
<dbReference type="SUPFAM" id="SSF52540">
    <property type="entry name" value="P-loop containing nucleoside triphosphate hydrolases"/>
    <property type="match status" value="1"/>
</dbReference>
<evidence type="ECO:0000256" key="2">
    <source>
        <dbReference type="ARBA" id="ARBA00022448"/>
    </source>
</evidence>
<dbReference type="GO" id="GO:0016887">
    <property type="term" value="F:ATP hydrolysis activity"/>
    <property type="evidence" value="ECO:0007669"/>
    <property type="project" value="InterPro"/>
</dbReference>
<dbReference type="Pfam" id="PF00005">
    <property type="entry name" value="ABC_tran"/>
    <property type="match status" value="1"/>
</dbReference>
<dbReference type="GO" id="GO:0015833">
    <property type="term" value="P:peptide transport"/>
    <property type="evidence" value="ECO:0007669"/>
    <property type="project" value="InterPro"/>
</dbReference>
<dbReference type="GO" id="GO:0055085">
    <property type="term" value="P:transmembrane transport"/>
    <property type="evidence" value="ECO:0007669"/>
    <property type="project" value="UniProtKB-ARBA"/>
</dbReference>
<evidence type="ECO:0000313" key="6">
    <source>
        <dbReference type="EMBL" id="SDZ35100.1"/>
    </source>
</evidence>
<dbReference type="RefSeq" id="WP_093276377.1">
    <property type="nucleotide sequence ID" value="NZ_FNOK01000062.1"/>
</dbReference>
<dbReference type="InterPro" id="IPR017871">
    <property type="entry name" value="ABC_transporter-like_CS"/>
</dbReference>
<feature type="domain" description="ABC transporter" evidence="5">
    <location>
        <begin position="3"/>
        <end position="244"/>
    </location>
</feature>
<dbReference type="EMBL" id="FNOK01000062">
    <property type="protein sequence ID" value="SDZ35100.1"/>
    <property type="molecule type" value="Genomic_DNA"/>
</dbReference>
<dbReference type="Proteomes" id="UP000199529">
    <property type="component" value="Unassembled WGS sequence"/>
</dbReference>
<dbReference type="InterPro" id="IPR050319">
    <property type="entry name" value="ABC_transp_ATP-bind"/>
</dbReference>
<evidence type="ECO:0000256" key="3">
    <source>
        <dbReference type="ARBA" id="ARBA00022741"/>
    </source>
</evidence>
<evidence type="ECO:0000256" key="4">
    <source>
        <dbReference type="ARBA" id="ARBA00022840"/>
    </source>
</evidence>
<dbReference type="PANTHER" id="PTHR43776:SF7">
    <property type="entry name" value="D,D-DIPEPTIDE TRANSPORT ATP-BINDING PROTEIN DDPF-RELATED"/>
    <property type="match status" value="1"/>
</dbReference>
<keyword evidence="4" id="KW-0067">ATP-binding</keyword>
<dbReference type="PANTHER" id="PTHR43776">
    <property type="entry name" value="TRANSPORT ATP-BINDING PROTEIN"/>
    <property type="match status" value="1"/>
</dbReference>
<dbReference type="InterPro" id="IPR003439">
    <property type="entry name" value="ABC_transporter-like_ATP-bd"/>
</dbReference>
<dbReference type="InterPro" id="IPR003593">
    <property type="entry name" value="AAA+_ATPase"/>
</dbReference>